<dbReference type="Pfam" id="PF00590">
    <property type="entry name" value="TP_methylase"/>
    <property type="match status" value="1"/>
</dbReference>
<evidence type="ECO:0000313" key="10">
    <source>
        <dbReference type="Proteomes" id="UP000295063"/>
    </source>
</evidence>
<evidence type="ECO:0000256" key="1">
    <source>
        <dbReference type="ARBA" id="ARBA00012162"/>
    </source>
</evidence>
<dbReference type="Pfam" id="PF02602">
    <property type="entry name" value="HEM4"/>
    <property type="match status" value="1"/>
</dbReference>
<comment type="caution">
    <text evidence="9">The sequence shown here is derived from an EMBL/GenBank/DDBJ whole genome shotgun (WGS) entry which is preliminary data.</text>
</comment>
<keyword evidence="3 6" id="KW-0808">Transferase</keyword>
<feature type="domain" description="Tetrapyrrole biosynthesis uroporphyrinogen III synthase" evidence="8">
    <location>
        <begin position="268"/>
        <end position="496"/>
    </location>
</feature>
<dbReference type="AlphaFoldDB" id="A0A4R1PWP0"/>
<dbReference type="InterPro" id="IPR036108">
    <property type="entry name" value="4pyrrol_syn_uPrphyn_synt_sf"/>
</dbReference>
<keyword evidence="5" id="KW-0627">Porphyrin biosynthesis</keyword>
<feature type="domain" description="Tetrapyrrole methylase" evidence="7">
    <location>
        <begin position="6"/>
        <end position="217"/>
    </location>
</feature>
<dbReference type="EC" id="2.1.1.107" evidence="1"/>
<evidence type="ECO:0000256" key="5">
    <source>
        <dbReference type="ARBA" id="ARBA00023244"/>
    </source>
</evidence>
<dbReference type="InterPro" id="IPR003043">
    <property type="entry name" value="Uropor_MeTrfase_CS"/>
</dbReference>
<dbReference type="Gene3D" id="3.40.1010.10">
    <property type="entry name" value="Cobalt-precorrin-4 Transmethylase, Domain 1"/>
    <property type="match status" value="1"/>
</dbReference>
<dbReference type="GO" id="GO:0019354">
    <property type="term" value="P:siroheme biosynthetic process"/>
    <property type="evidence" value="ECO:0007669"/>
    <property type="project" value="InterPro"/>
</dbReference>
<dbReference type="InterPro" id="IPR035996">
    <property type="entry name" value="4pyrrol_Methylase_sf"/>
</dbReference>
<evidence type="ECO:0000256" key="6">
    <source>
        <dbReference type="RuleBase" id="RU003960"/>
    </source>
</evidence>
<dbReference type="PROSITE" id="PS00840">
    <property type="entry name" value="SUMT_2"/>
    <property type="match status" value="1"/>
</dbReference>
<dbReference type="Proteomes" id="UP000295063">
    <property type="component" value="Unassembled WGS sequence"/>
</dbReference>
<proteinExistence type="inferred from homology"/>
<dbReference type="PANTHER" id="PTHR45790">
    <property type="entry name" value="SIROHEME SYNTHASE-RELATED"/>
    <property type="match status" value="1"/>
</dbReference>
<evidence type="ECO:0000259" key="7">
    <source>
        <dbReference type="Pfam" id="PF00590"/>
    </source>
</evidence>
<dbReference type="Gene3D" id="3.30.950.10">
    <property type="entry name" value="Methyltransferase, Cobalt-precorrin-4 Transmethylase, Domain 2"/>
    <property type="match status" value="1"/>
</dbReference>
<dbReference type="SUPFAM" id="SSF53790">
    <property type="entry name" value="Tetrapyrrole methylase"/>
    <property type="match status" value="1"/>
</dbReference>
<evidence type="ECO:0000259" key="8">
    <source>
        <dbReference type="Pfam" id="PF02602"/>
    </source>
</evidence>
<sequence length="506" mass="54580">MKQGIVYLVGAGPGDYKLISVKAKEYIEQADTIVYDRLADSRLLAWARKDVELIYVGKASSQHTMRQEDINQLLVEKAKEGKTVVRLKGGDPFVFGRGGEEALELVANHLPFEVVPGITSAIAVPAYAGIPVTHRAVATSFAVITGHEDPTKGESNMRWDKLATGVDTLVFLMGVENLPHITAKLMENGRPAETPAAVIRWGTKPEQRVLITTVGNAAADVHKAGIKPPAIFLVGDVVALREKLAWFDQKPLFGKSVLVTRAREQASALTARLEEMGAQCYEAPAIQIVPPESFAALDQAIQELSSYQWLVFTSTNGVDYFFERLHHAKKDSRMLAGIKVAAIGTQTAEQLRKFGICADIVPLEFRAEGIVDSLSPLIEPGMKVLIPRALIARDVLPVKLSEIGAVINVVPAYRTITADTDGTALAEKLSAGEIELITFTSSSTVTNLLELLGSQGAKLIGKCKVACIGPITAATCVEHGIRPDIIADEYTIRGLVKAISESIQEG</sequence>
<dbReference type="OrthoDB" id="9815856at2"/>
<dbReference type="SUPFAM" id="SSF69618">
    <property type="entry name" value="HemD-like"/>
    <property type="match status" value="1"/>
</dbReference>
<accession>A0A4R1PWP0</accession>
<reference evidence="9 10" key="1">
    <citation type="submission" date="2019-03" db="EMBL/GenBank/DDBJ databases">
        <title>Genomic Encyclopedia of Type Strains, Phase IV (KMG-IV): sequencing the most valuable type-strain genomes for metagenomic binning, comparative biology and taxonomic classification.</title>
        <authorList>
            <person name="Goeker M."/>
        </authorList>
    </citation>
    <scope>NUCLEOTIDE SEQUENCE [LARGE SCALE GENOMIC DNA]</scope>
    <source>
        <strain evidence="9 10">DSM 15969</strain>
    </source>
</reference>
<dbReference type="GO" id="GO:0032259">
    <property type="term" value="P:methylation"/>
    <property type="evidence" value="ECO:0007669"/>
    <property type="project" value="UniProtKB-KW"/>
</dbReference>
<gene>
    <name evidence="9" type="ORF">EV210_12418</name>
</gene>
<evidence type="ECO:0000256" key="4">
    <source>
        <dbReference type="ARBA" id="ARBA00022691"/>
    </source>
</evidence>
<keyword evidence="4" id="KW-0949">S-adenosyl-L-methionine</keyword>
<name>A0A4R1PWP0_9FIRM</name>
<dbReference type="PANTHER" id="PTHR45790:SF3">
    <property type="entry name" value="S-ADENOSYL-L-METHIONINE-DEPENDENT UROPORPHYRINOGEN III METHYLTRANSFERASE, CHLOROPLASTIC"/>
    <property type="match status" value="1"/>
</dbReference>
<dbReference type="FunFam" id="3.40.50.10090:FF:000001">
    <property type="entry name" value="Bifunctional uroporphyrinogen-III C-methyltransferase/uroporphyrinogen-III synthase"/>
    <property type="match status" value="1"/>
</dbReference>
<dbReference type="InterPro" id="IPR003754">
    <property type="entry name" value="4pyrrol_synth_uPrphyn_synth"/>
</dbReference>
<protein>
    <recommendedName>
        <fullName evidence="1">uroporphyrinogen-III C-methyltransferase</fullName>
        <ecNumber evidence="1">2.1.1.107</ecNumber>
    </recommendedName>
</protein>
<dbReference type="InterPro" id="IPR014777">
    <property type="entry name" value="4pyrrole_Mease_sub1"/>
</dbReference>
<comment type="similarity">
    <text evidence="6">Belongs to the precorrin methyltransferase family.</text>
</comment>
<evidence type="ECO:0000256" key="2">
    <source>
        <dbReference type="ARBA" id="ARBA00022603"/>
    </source>
</evidence>
<evidence type="ECO:0000256" key="3">
    <source>
        <dbReference type="ARBA" id="ARBA00022679"/>
    </source>
</evidence>
<dbReference type="GO" id="GO:0004851">
    <property type="term" value="F:uroporphyrin-III C-methyltransferase activity"/>
    <property type="evidence" value="ECO:0007669"/>
    <property type="project" value="UniProtKB-EC"/>
</dbReference>
<dbReference type="CDD" id="cd06578">
    <property type="entry name" value="HemD"/>
    <property type="match status" value="1"/>
</dbReference>
<dbReference type="InterPro" id="IPR050161">
    <property type="entry name" value="Siro_Cobalamin_biosynth"/>
</dbReference>
<dbReference type="InterPro" id="IPR000878">
    <property type="entry name" value="4pyrrol_Mease"/>
</dbReference>
<dbReference type="RefSeq" id="WP_132083572.1">
    <property type="nucleotide sequence ID" value="NZ_SLUI01000024.1"/>
</dbReference>
<keyword evidence="2 6" id="KW-0489">Methyltransferase</keyword>
<keyword evidence="10" id="KW-1185">Reference proteome</keyword>
<dbReference type="FunFam" id="3.40.1010.10:FF:000001">
    <property type="entry name" value="Siroheme synthase"/>
    <property type="match status" value="1"/>
</dbReference>
<dbReference type="NCBIfam" id="TIGR01469">
    <property type="entry name" value="cobA_cysG_Cterm"/>
    <property type="match status" value="1"/>
</dbReference>
<dbReference type="FunFam" id="3.30.950.10:FF:000001">
    <property type="entry name" value="Siroheme synthase"/>
    <property type="match status" value="1"/>
</dbReference>
<dbReference type="Gene3D" id="3.40.50.10090">
    <property type="match status" value="2"/>
</dbReference>
<evidence type="ECO:0000313" key="9">
    <source>
        <dbReference type="EMBL" id="TCL32160.1"/>
    </source>
</evidence>
<dbReference type="InterPro" id="IPR014776">
    <property type="entry name" value="4pyrrole_Mease_sub2"/>
</dbReference>
<dbReference type="CDD" id="cd11642">
    <property type="entry name" value="SUMT"/>
    <property type="match status" value="1"/>
</dbReference>
<dbReference type="InterPro" id="IPR006366">
    <property type="entry name" value="CobA/CysG_C"/>
</dbReference>
<dbReference type="GO" id="GO:0004852">
    <property type="term" value="F:uroporphyrinogen-III synthase activity"/>
    <property type="evidence" value="ECO:0007669"/>
    <property type="project" value="InterPro"/>
</dbReference>
<organism evidence="9 10">
    <name type="scientific">Anaerospora hongkongensis</name>
    <dbReference type="NCBI Taxonomy" id="244830"/>
    <lineage>
        <taxon>Bacteria</taxon>
        <taxon>Bacillati</taxon>
        <taxon>Bacillota</taxon>
        <taxon>Negativicutes</taxon>
        <taxon>Selenomonadales</taxon>
        <taxon>Sporomusaceae</taxon>
        <taxon>Anaerospora</taxon>
    </lineage>
</organism>
<dbReference type="EMBL" id="SLUI01000024">
    <property type="protein sequence ID" value="TCL32160.1"/>
    <property type="molecule type" value="Genomic_DNA"/>
</dbReference>
<dbReference type="NCBIfam" id="NF004790">
    <property type="entry name" value="PRK06136.1"/>
    <property type="match status" value="1"/>
</dbReference>